<feature type="compositionally biased region" description="Basic and acidic residues" evidence="3">
    <location>
        <begin position="257"/>
        <end position="272"/>
    </location>
</feature>
<dbReference type="SMART" id="SM00233">
    <property type="entry name" value="PH"/>
    <property type="match status" value="1"/>
</dbReference>
<evidence type="ECO:0000256" key="3">
    <source>
        <dbReference type="SAM" id="MobiDB-lite"/>
    </source>
</evidence>
<dbReference type="Pfam" id="PF00169">
    <property type="entry name" value="PH"/>
    <property type="match status" value="1"/>
</dbReference>
<evidence type="ECO:0000313" key="6">
    <source>
        <dbReference type="Proteomes" id="UP000245884"/>
    </source>
</evidence>
<name>A0A316UYV1_9BASI</name>
<dbReference type="Gene3D" id="2.30.29.30">
    <property type="entry name" value="Pleckstrin-homology domain (PH domain)/Phosphotyrosine-binding domain (PTB)"/>
    <property type="match status" value="1"/>
</dbReference>
<dbReference type="PANTHER" id="PTHR36100:SF1">
    <property type="entry name" value="BUD SITE SELECTION PROTEIN 4"/>
    <property type="match status" value="1"/>
</dbReference>
<feature type="compositionally biased region" description="Polar residues" evidence="3">
    <location>
        <begin position="227"/>
        <end position="256"/>
    </location>
</feature>
<sequence length="1461" mass="156149">MSYTSSPPSSPDASRAAILGAATNGWSPQRQHKRDFFSPPPSSSEAGDMMSPTASPSRNFDPKALRSHGLVSNSIFKQPGTSSSGAGSSSPASPTRPSAGIGRGASPAPSRMGVGLGIGVEQQRQRAAFMPSRSSREELSSLAGQENAHASAVPPRKSQAYSMLTKSNYVTNSPFKSGSGPHSPDGASTSQQTRPLSFAAAEPPTTPPQSPRAELFSTPRGPARSPASGTPSGRSNLTSNRLHGPRQMSSSGSPTKASEEAAVKQERRKTVTFDEEPDVQEFDKESSFDGQSLRSGNSNGSLQSEERYGSQAEADRAYFNSQRQQLTVMNGSPSESASSPEMREHDILSLSSADSREMSSSEASLPSSPERSAGAQLGGEGDASYDKTWATAADETAKDGSYLSLGGLHRVDSMVDELLQADILTTPPLEESPPPAQQQEKPVRRGATPRTQQRGAVEETAVEKQLNLPKPAEDRSLPTLPNWSPIMFDSKALPDFGGDVSQQAEIVAPSSSSNTPTPPPEVPQQRRPGGRPHISRDAVLERVAKEKKAQAEAEQKHQDALPQRSQEAADVSMPISRTQTELNKGRPSAPAAVVRGPSSHPELASSRPEPSMYESKPQPTPSPVEEHKVGDISPLDRIGGALALTTEPVAADDSANAESPWFNPHPSPAAGSSQAQGIKREGAPAHLALPSSSSEQVVAAPPSPALSTHSNLGPLPPAITPEQHAEQIIARRRSKNKGRRKRSMSTGDAGVTHARAARAAAAASGANDAESARMPDADEEMEEMESLPSDRASIQEDLHKSKLMLDHTVQKAVDEGFGNGLCRDISRIFRDGDSPYKVKDRGAFAAASEEKISHSTTAGDVDAGKAWRKLRRPSDINEYAEEMRAYRANENPKKAAGKVFVMVDSFLPANLPVPAVPTKFFCILDNGLHVVKTGLSELGSACNPIGQEFELIQHKNLEFSLTLFVQQEDPRSASPTKEKSKTGSITKSFMSRLLRSPKKGKYHDHGDEQQNGQSSMAAFTNREGAFGRVDLVFETVAAKCLGKALVVDLPVHGVADPVSSISGHASINSRRHADFSRNLSRARGHLRLKLFYLPPMPSVPKKLLPENLRECLLGMEAAQWQSEPRLSGILTQQGGDCRTWRRRPVKAQGSFLICYNDVTKRPTVKIDISKAKSIDESWDPYDPSLLKGQDGKMASRKSMAAKWNADEEPDESYHVPNSFRVTFADGEVISFFADTDEERKLWVKELKAMIESQRGQAPMWAQVAWDIVRGVEARKNAPSASGSSSASTTAMSRQSSQLTTTSAAPSTSSSNSGASALGPSGSNGKLFANNKVPPTVTEEPAIPPPARSASPVRRKPLPSTADGLARSPLPSTVPSSATPRRAPTTPVPKTLGAGGGVPAGILRPGQIFNSSTPMQQQRSAMALGTPGSAARPNMPMRPQSELFTPVRKQSVAFGQQPQRRV</sequence>
<proteinExistence type="predicted"/>
<feature type="region of interest" description="Disordered" evidence="3">
    <location>
        <begin position="1"/>
        <end position="383"/>
    </location>
</feature>
<feature type="compositionally biased region" description="Polar residues" evidence="3">
    <location>
        <begin position="159"/>
        <end position="176"/>
    </location>
</feature>
<accession>A0A316UYV1</accession>
<dbReference type="Proteomes" id="UP000245884">
    <property type="component" value="Unassembled WGS sequence"/>
</dbReference>
<evidence type="ECO:0000259" key="4">
    <source>
        <dbReference type="PROSITE" id="PS50003"/>
    </source>
</evidence>
<keyword evidence="6" id="KW-1185">Reference proteome</keyword>
<dbReference type="GO" id="GO:0051301">
    <property type="term" value="P:cell division"/>
    <property type="evidence" value="ECO:0007669"/>
    <property type="project" value="UniProtKB-KW"/>
</dbReference>
<dbReference type="InterPro" id="IPR011993">
    <property type="entry name" value="PH-like_dom_sf"/>
</dbReference>
<feature type="compositionally biased region" description="Polar residues" evidence="3">
    <location>
        <begin position="186"/>
        <end position="195"/>
    </location>
</feature>
<dbReference type="InterPro" id="IPR052007">
    <property type="entry name" value="Bud4"/>
</dbReference>
<feature type="domain" description="PH" evidence="4">
    <location>
        <begin position="1123"/>
        <end position="1251"/>
    </location>
</feature>
<dbReference type="STRING" id="1569628.A0A316UYV1"/>
<dbReference type="InterPro" id="IPR001849">
    <property type="entry name" value="PH_domain"/>
</dbReference>
<dbReference type="PANTHER" id="PTHR36100">
    <property type="entry name" value="BUD SITE SELECTION PROTEIN 4"/>
    <property type="match status" value="1"/>
</dbReference>
<feature type="compositionally biased region" description="Polar residues" evidence="3">
    <location>
        <begin position="319"/>
        <end position="339"/>
    </location>
</feature>
<organism evidence="5 6">
    <name type="scientific">Jaminaea rosea</name>
    <dbReference type="NCBI Taxonomy" id="1569628"/>
    <lineage>
        <taxon>Eukaryota</taxon>
        <taxon>Fungi</taxon>
        <taxon>Dikarya</taxon>
        <taxon>Basidiomycota</taxon>
        <taxon>Ustilaginomycotina</taxon>
        <taxon>Exobasidiomycetes</taxon>
        <taxon>Microstromatales</taxon>
        <taxon>Microstromatales incertae sedis</taxon>
        <taxon>Jaminaea</taxon>
    </lineage>
</organism>
<feature type="region of interest" description="Disordered" evidence="3">
    <location>
        <begin position="422"/>
        <end position="791"/>
    </location>
</feature>
<feature type="compositionally biased region" description="Basic and acidic residues" evidence="3">
    <location>
        <begin position="534"/>
        <end position="559"/>
    </location>
</feature>
<evidence type="ECO:0000256" key="1">
    <source>
        <dbReference type="ARBA" id="ARBA00022618"/>
    </source>
</evidence>
<keyword evidence="1" id="KW-0132">Cell division</keyword>
<dbReference type="PROSITE" id="PS50003">
    <property type="entry name" value="PH_DOMAIN"/>
    <property type="match status" value="1"/>
</dbReference>
<feature type="compositionally biased region" description="Basic and acidic residues" evidence="3">
    <location>
        <begin position="304"/>
        <end position="316"/>
    </location>
</feature>
<feature type="compositionally biased region" description="Low complexity" evidence="3">
    <location>
        <begin position="757"/>
        <end position="769"/>
    </location>
</feature>
<dbReference type="GO" id="GO:0005525">
    <property type="term" value="F:GTP binding"/>
    <property type="evidence" value="ECO:0007669"/>
    <property type="project" value="TreeGrafter"/>
</dbReference>
<dbReference type="GeneID" id="37027538"/>
<keyword evidence="2" id="KW-0131">Cell cycle</keyword>
<feature type="compositionally biased region" description="Polar residues" evidence="3">
    <location>
        <begin position="1407"/>
        <end position="1419"/>
    </location>
</feature>
<feature type="compositionally biased region" description="Low complexity" evidence="3">
    <location>
        <begin position="1374"/>
        <end position="1384"/>
    </location>
</feature>
<feature type="compositionally biased region" description="Polar residues" evidence="3">
    <location>
        <begin position="288"/>
        <end position="303"/>
    </location>
</feature>
<reference evidence="5 6" key="1">
    <citation type="journal article" date="2018" name="Mol. Biol. Evol.">
        <title>Broad Genomic Sampling Reveals a Smut Pathogenic Ancestry of the Fungal Clade Ustilaginomycotina.</title>
        <authorList>
            <person name="Kijpornyongpan T."/>
            <person name="Mondo S.J."/>
            <person name="Barry K."/>
            <person name="Sandor L."/>
            <person name="Lee J."/>
            <person name="Lipzen A."/>
            <person name="Pangilinan J."/>
            <person name="LaButti K."/>
            <person name="Hainaut M."/>
            <person name="Henrissat B."/>
            <person name="Grigoriev I.V."/>
            <person name="Spatafora J.W."/>
            <person name="Aime M.C."/>
        </authorList>
    </citation>
    <scope>NUCLEOTIDE SEQUENCE [LARGE SCALE GENOMIC DNA]</scope>
    <source>
        <strain evidence="5 6">MCA 5214</strain>
    </source>
</reference>
<feature type="compositionally biased region" description="Low complexity" evidence="3">
    <location>
        <begin position="360"/>
        <end position="373"/>
    </location>
</feature>
<feature type="compositionally biased region" description="Low complexity" evidence="3">
    <location>
        <begin position="1277"/>
        <end position="1324"/>
    </location>
</feature>
<feature type="compositionally biased region" description="Low complexity" evidence="3">
    <location>
        <begin position="1"/>
        <end position="17"/>
    </location>
</feature>
<feature type="compositionally biased region" description="Basic residues" evidence="3">
    <location>
        <begin position="730"/>
        <end position="743"/>
    </location>
</feature>
<dbReference type="EMBL" id="KZ819664">
    <property type="protein sequence ID" value="PWN29093.1"/>
    <property type="molecule type" value="Genomic_DNA"/>
</dbReference>
<evidence type="ECO:0000256" key="2">
    <source>
        <dbReference type="ARBA" id="ARBA00023306"/>
    </source>
</evidence>
<dbReference type="OrthoDB" id="2123378at2759"/>
<dbReference type="RefSeq" id="XP_025363705.1">
    <property type="nucleotide sequence ID" value="XM_025505715.1"/>
</dbReference>
<protein>
    <recommendedName>
        <fullName evidence="4">PH domain-containing protein</fullName>
    </recommendedName>
</protein>
<gene>
    <name evidence="5" type="ORF">BDZ90DRAFT_231093</name>
</gene>
<dbReference type="SUPFAM" id="SSF50729">
    <property type="entry name" value="PH domain-like"/>
    <property type="match status" value="1"/>
</dbReference>
<feature type="region of interest" description="Disordered" evidence="3">
    <location>
        <begin position="1276"/>
        <end position="1461"/>
    </location>
</feature>
<feature type="compositionally biased region" description="Low complexity" evidence="3">
    <location>
        <begin position="79"/>
        <end position="100"/>
    </location>
</feature>
<feature type="compositionally biased region" description="Polar residues" evidence="3">
    <location>
        <begin position="1452"/>
        <end position="1461"/>
    </location>
</feature>
<evidence type="ECO:0000313" key="5">
    <source>
        <dbReference type="EMBL" id="PWN29093.1"/>
    </source>
</evidence>